<organism evidence="1 2">
    <name type="scientific">Endocarpon pusillum</name>
    <dbReference type="NCBI Taxonomy" id="364733"/>
    <lineage>
        <taxon>Eukaryota</taxon>
        <taxon>Fungi</taxon>
        <taxon>Dikarya</taxon>
        <taxon>Ascomycota</taxon>
        <taxon>Pezizomycotina</taxon>
        <taxon>Eurotiomycetes</taxon>
        <taxon>Chaetothyriomycetidae</taxon>
        <taxon>Verrucariales</taxon>
        <taxon>Verrucariaceae</taxon>
        <taxon>Endocarpon</taxon>
    </lineage>
</organism>
<gene>
    <name evidence="1" type="ORF">GJ744_007600</name>
</gene>
<keyword evidence="2" id="KW-1185">Reference proteome</keyword>
<accession>A0A8H7AKC9</accession>
<proteinExistence type="predicted"/>
<protein>
    <submittedName>
        <fullName evidence="1">Uncharacterized protein</fullName>
    </submittedName>
</protein>
<dbReference type="AlphaFoldDB" id="A0A8H7AKC9"/>
<name>A0A8H7AKC9_9EURO</name>
<evidence type="ECO:0000313" key="1">
    <source>
        <dbReference type="EMBL" id="KAF7509729.1"/>
    </source>
</evidence>
<dbReference type="EMBL" id="JAACFV010000038">
    <property type="protein sequence ID" value="KAF7509729.1"/>
    <property type="molecule type" value="Genomic_DNA"/>
</dbReference>
<reference evidence="1" key="1">
    <citation type="submission" date="2020-02" db="EMBL/GenBank/DDBJ databases">
        <authorList>
            <person name="Palmer J.M."/>
        </authorList>
    </citation>
    <scope>NUCLEOTIDE SEQUENCE</scope>
    <source>
        <strain evidence="1">EPUS1.4</strain>
        <tissue evidence="1">Thallus</tissue>
    </source>
</reference>
<dbReference type="Proteomes" id="UP000606974">
    <property type="component" value="Unassembled WGS sequence"/>
</dbReference>
<sequence length="91" mass="10365">MSGVWKNPQARLQVLQMTEAASSGNRRNIGTLERDIPKEQYYQILDYNAFPAPTTCTPYLNFLAFVVPDRLSKYVVHQSAKDQDSLLLAFL</sequence>
<evidence type="ECO:0000313" key="2">
    <source>
        <dbReference type="Proteomes" id="UP000606974"/>
    </source>
</evidence>
<comment type="caution">
    <text evidence="1">The sequence shown here is derived from an EMBL/GenBank/DDBJ whole genome shotgun (WGS) entry which is preliminary data.</text>
</comment>